<reference evidence="2 3" key="1">
    <citation type="submission" date="2019-02" db="EMBL/GenBank/DDBJ databases">
        <title>Deep-cultivation of Planctomycetes and their phenomic and genomic characterization uncovers novel biology.</title>
        <authorList>
            <person name="Wiegand S."/>
            <person name="Jogler M."/>
            <person name="Boedeker C."/>
            <person name="Pinto D."/>
            <person name="Vollmers J."/>
            <person name="Rivas-Marin E."/>
            <person name="Kohn T."/>
            <person name="Peeters S.H."/>
            <person name="Heuer A."/>
            <person name="Rast P."/>
            <person name="Oberbeckmann S."/>
            <person name="Bunk B."/>
            <person name="Jeske O."/>
            <person name="Meyerdierks A."/>
            <person name="Storesund J.E."/>
            <person name="Kallscheuer N."/>
            <person name="Luecker S."/>
            <person name="Lage O.M."/>
            <person name="Pohl T."/>
            <person name="Merkel B.J."/>
            <person name="Hornburger P."/>
            <person name="Mueller R.-W."/>
            <person name="Bruemmer F."/>
            <person name="Labrenz M."/>
            <person name="Spormann A.M."/>
            <person name="Op den Camp H."/>
            <person name="Overmann J."/>
            <person name="Amann R."/>
            <person name="Jetten M.S.M."/>
            <person name="Mascher T."/>
            <person name="Medema M.H."/>
            <person name="Devos D.P."/>
            <person name="Kaster A.-K."/>
            <person name="Ovreas L."/>
            <person name="Rohde M."/>
            <person name="Galperin M.Y."/>
            <person name="Jogler C."/>
        </authorList>
    </citation>
    <scope>NUCLEOTIDE SEQUENCE [LARGE SCALE GENOMIC DNA]</scope>
    <source>
        <strain evidence="2 3">CA12</strain>
    </source>
</reference>
<keyword evidence="1" id="KW-1133">Transmembrane helix</keyword>
<feature type="transmembrane region" description="Helical" evidence="1">
    <location>
        <begin position="77"/>
        <end position="94"/>
    </location>
</feature>
<sequence length="97" mass="10666">MSRPRRGESPAEFAAREVRRTHRPSWTRWLAFLAVLAWVGAVWFAWNSPDPWPRDGLLQGSAACGGLGLLLCRGGDRLIAGLALLGAVLLWLKLNGM</sequence>
<name>A0A517P8T0_9PLAN</name>
<evidence type="ECO:0000256" key="1">
    <source>
        <dbReference type="SAM" id="Phobius"/>
    </source>
</evidence>
<protein>
    <submittedName>
        <fullName evidence="2">Uncharacterized protein</fullName>
    </submittedName>
</protein>
<dbReference type="RefSeq" id="WP_145358675.1">
    <property type="nucleotide sequence ID" value="NZ_CP036265.1"/>
</dbReference>
<dbReference type="Proteomes" id="UP000318741">
    <property type="component" value="Chromosome"/>
</dbReference>
<proteinExistence type="predicted"/>
<dbReference type="KEGG" id="acaf:CA12_18650"/>
<evidence type="ECO:0000313" key="2">
    <source>
        <dbReference type="EMBL" id="QDT15771.1"/>
    </source>
</evidence>
<evidence type="ECO:0000313" key="3">
    <source>
        <dbReference type="Proteomes" id="UP000318741"/>
    </source>
</evidence>
<keyword evidence="3" id="KW-1185">Reference proteome</keyword>
<dbReference type="AlphaFoldDB" id="A0A517P8T0"/>
<organism evidence="2 3">
    <name type="scientific">Alienimonas californiensis</name>
    <dbReference type="NCBI Taxonomy" id="2527989"/>
    <lineage>
        <taxon>Bacteria</taxon>
        <taxon>Pseudomonadati</taxon>
        <taxon>Planctomycetota</taxon>
        <taxon>Planctomycetia</taxon>
        <taxon>Planctomycetales</taxon>
        <taxon>Planctomycetaceae</taxon>
        <taxon>Alienimonas</taxon>
    </lineage>
</organism>
<accession>A0A517P8T0</accession>
<feature type="transmembrane region" description="Helical" evidence="1">
    <location>
        <begin position="26"/>
        <end position="46"/>
    </location>
</feature>
<dbReference type="EMBL" id="CP036265">
    <property type="protein sequence ID" value="QDT15771.1"/>
    <property type="molecule type" value="Genomic_DNA"/>
</dbReference>
<gene>
    <name evidence="2" type="ORF">CA12_18650</name>
</gene>
<keyword evidence="1" id="KW-0472">Membrane</keyword>
<keyword evidence="1" id="KW-0812">Transmembrane</keyword>